<dbReference type="Pfam" id="PF02272">
    <property type="entry name" value="DHHA1"/>
    <property type="match status" value="1"/>
</dbReference>
<dbReference type="Gene3D" id="3.10.310.30">
    <property type="match status" value="1"/>
</dbReference>
<dbReference type="Pfam" id="PF17768">
    <property type="entry name" value="RecJ_OB"/>
    <property type="match status" value="1"/>
</dbReference>
<evidence type="ECO:0000256" key="1">
    <source>
        <dbReference type="ARBA" id="ARBA00005915"/>
    </source>
</evidence>
<dbReference type="InterPro" id="IPR051673">
    <property type="entry name" value="SSDNA_exonuclease_RecJ"/>
</dbReference>
<dbReference type="RefSeq" id="WP_154554930.1">
    <property type="nucleotide sequence ID" value="NZ_VUNA01000022.1"/>
</dbReference>
<comment type="caution">
    <text evidence="9">The sequence shown here is derived from an EMBL/GenBank/DDBJ whole genome shotgun (WGS) entry which is preliminary data.</text>
</comment>
<dbReference type="Pfam" id="PF01368">
    <property type="entry name" value="DHH"/>
    <property type="match status" value="1"/>
</dbReference>
<evidence type="ECO:0000313" key="9">
    <source>
        <dbReference type="EMBL" id="MST71367.1"/>
    </source>
</evidence>
<dbReference type="InterPro" id="IPR003156">
    <property type="entry name" value="DHHA1_dom"/>
</dbReference>
<evidence type="ECO:0000256" key="4">
    <source>
        <dbReference type="ARBA" id="ARBA00022801"/>
    </source>
</evidence>
<keyword evidence="4" id="KW-0378">Hydrolase</keyword>
<dbReference type="EMBL" id="VUNA01000022">
    <property type="protein sequence ID" value="MST71367.1"/>
    <property type="molecule type" value="Genomic_DNA"/>
</dbReference>
<dbReference type="NCBIfam" id="TIGR00644">
    <property type="entry name" value="recJ"/>
    <property type="match status" value="1"/>
</dbReference>
<feature type="domain" description="RecJ OB" evidence="8">
    <location>
        <begin position="436"/>
        <end position="538"/>
    </location>
</feature>
<dbReference type="Proteomes" id="UP000469424">
    <property type="component" value="Unassembled WGS sequence"/>
</dbReference>
<evidence type="ECO:0000256" key="5">
    <source>
        <dbReference type="ARBA" id="ARBA00022839"/>
    </source>
</evidence>
<dbReference type="PANTHER" id="PTHR30255:SF2">
    <property type="entry name" value="SINGLE-STRANDED-DNA-SPECIFIC EXONUCLEASE RECJ"/>
    <property type="match status" value="1"/>
</dbReference>
<accession>A0A6N7X7B6</accession>
<dbReference type="GO" id="GO:0003676">
    <property type="term" value="F:nucleic acid binding"/>
    <property type="evidence" value="ECO:0007669"/>
    <property type="project" value="InterPro"/>
</dbReference>
<proteinExistence type="inferred from homology"/>
<name>A0A6N7X7B6_9FIRM</name>
<evidence type="ECO:0000259" key="8">
    <source>
        <dbReference type="Pfam" id="PF17768"/>
    </source>
</evidence>
<dbReference type="InterPro" id="IPR004610">
    <property type="entry name" value="RecJ"/>
</dbReference>
<evidence type="ECO:0000256" key="3">
    <source>
        <dbReference type="ARBA" id="ARBA00022722"/>
    </source>
</evidence>
<evidence type="ECO:0000313" key="10">
    <source>
        <dbReference type="Proteomes" id="UP000469424"/>
    </source>
</evidence>
<protein>
    <recommendedName>
        <fullName evidence="2">Single-stranded-DNA-specific exonuclease RecJ</fullName>
    </recommendedName>
</protein>
<sequence length="548" mass="62199">MNPNQEIIREILEKRGITGAETQAEFLAETPKLAYAPTLLTNMDKGVDRLLQAIDAGKRIVIYGDYDADGVTSTVVLLKILRCLTDNITYYIPSRIAEGYGLHNESIDRIREEGGEFIVTVDCGSSSPNEIAYARSLGIDMVVTDHHNMKDEPVNELIINPRAPGDTYPFKGLAGVGVAYKLGLAVSRKREIPRRVISEVLEFVAIGTIADIMPLLDENRSFVKYGLKWINRGCRNPGLRRLIELSGLDCRNLTATNVSFGIAPRINAAGRVGDADLGVKLFLAEKPDEIENYCRTMIERNNLRKQWQEEAYRQCIVKARQEYRKGNFLLIEAKDVHEGILGIVAGKIKEEAKRPTVIVAPNGDEYKGTGRSVNKVDIYEMLNRYRDCFLRFGGHKAACGFTVEPDRIESLRQNLNRDLAEMLEKDPALFEDEITYDLDLEPDEVSLELAEALRCFEPCGKDNEAPKFRITYVMPENWHFLKNDTKYARFQIGDLDCVLFHDAKRYFDMMQNHEFLDVYGTLDINTWRDTRKVQLMVTEMAPTEDFVG</sequence>
<dbReference type="PANTHER" id="PTHR30255">
    <property type="entry name" value="SINGLE-STRANDED-DNA-SPECIFIC EXONUCLEASE RECJ"/>
    <property type="match status" value="1"/>
</dbReference>
<evidence type="ECO:0000259" key="7">
    <source>
        <dbReference type="Pfam" id="PF02272"/>
    </source>
</evidence>
<dbReference type="GO" id="GO:0006281">
    <property type="term" value="P:DNA repair"/>
    <property type="evidence" value="ECO:0007669"/>
    <property type="project" value="InterPro"/>
</dbReference>
<dbReference type="AlphaFoldDB" id="A0A6N7X7B6"/>
<keyword evidence="10" id="KW-1185">Reference proteome</keyword>
<comment type="similarity">
    <text evidence="1">Belongs to the RecJ family.</text>
</comment>
<dbReference type="GO" id="GO:0006310">
    <property type="term" value="P:DNA recombination"/>
    <property type="evidence" value="ECO:0007669"/>
    <property type="project" value="InterPro"/>
</dbReference>
<evidence type="ECO:0000259" key="6">
    <source>
        <dbReference type="Pfam" id="PF01368"/>
    </source>
</evidence>
<evidence type="ECO:0000256" key="2">
    <source>
        <dbReference type="ARBA" id="ARBA00019841"/>
    </source>
</evidence>
<dbReference type="InterPro" id="IPR001667">
    <property type="entry name" value="DDH_dom"/>
</dbReference>
<gene>
    <name evidence="9" type="primary">recJ</name>
    <name evidence="9" type="ORF">FYJ65_08630</name>
</gene>
<feature type="domain" description="DDH" evidence="6">
    <location>
        <begin position="59"/>
        <end position="208"/>
    </location>
</feature>
<dbReference type="Gene3D" id="3.90.1640.30">
    <property type="match status" value="1"/>
</dbReference>
<keyword evidence="3" id="KW-0540">Nuclease</keyword>
<keyword evidence="5 9" id="KW-0269">Exonuclease</keyword>
<organism evidence="9 10">
    <name type="scientific">Mogibacterium kristiansenii</name>
    <dbReference type="NCBI Taxonomy" id="2606708"/>
    <lineage>
        <taxon>Bacteria</taxon>
        <taxon>Bacillati</taxon>
        <taxon>Bacillota</taxon>
        <taxon>Clostridia</taxon>
        <taxon>Peptostreptococcales</taxon>
        <taxon>Anaerovoracaceae</taxon>
        <taxon>Mogibacterium</taxon>
    </lineage>
</organism>
<dbReference type="InterPro" id="IPR041122">
    <property type="entry name" value="RecJ_OB"/>
</dbReference>
<dbReference type="InterPro" id="IPR038763">
    <property type="entry name" value="DHH_sf"/>
</dbReference>
<reference evidence="9 10" key="1">
    <citation type="submission" date="2019-08" db="EMBL/GenBank/DDBJ databases">
        <title>In-depth cultivation of the pig gut microbiome towards novel bacterial diversity and tailored functional studies.</title>
        <authorList>
            <person name="Wylensek D."/>
            <person name="Hitch T.C.A."/>
            <person name="Clavel T."/>
        </authorList>
    </citation>
    <scope>NUCLEOTIDE SEQUENCE [LARGE SCALE GENOMIC DNA]</scope>
    <source>
        <strain evidence="9 10">WCA-MUC-591-APC-4B</strain>
    </source>
</reference>
<feature type="domain" description="DHHA1" evidence="7">
    <location>
        <begin position="329"/>
        <end position="419"/>
    </location>
</feature>
<dbReference type="GO" id="GO:0008409">
    <property type="term" value="F:5'-3' exonuclease activity"/>
    <property type="evidence" value="ECO:0007669"/>
    <property type="project" value="InterPro"/>
</dbReference>
<dbReference type="SUPFAM" id="SSF64182">
    <property type="entry name" value="DHH phosphoesterases"/>
    <property type="match status" value="1"/>
</dbReference>